<dbReference type="OrthoDB" id="9972427at2759"/>
<organism evidence="6 7">
    <name type="scientific">Bemisia tabaci</name>
    <name type="common">Sweetpotato whitefly</name>
    <name type="synonym">Aleurodes tabaci</name>
    <dbReference type="NCBI Taxonomy" id="7038"/>
    <lineage>
        <taxon>Eukaryota</taxon>
        <taxon>Metazoa</taxon>
        <taxon>Ecdysozoa</taxon>
        <taxon>Arthropoda</taxon>
        <taxon>Hexapoda</taxon>
        <taxon>Insecta</taxon>
        <taxon>Pterygota</taxon>
        <taxon>Neoptera</taxon>
        <taxon>Paraneoptera</taxon>
        <taxon>Hemiptera</taxon>
        <taxon>Sternorrhyncha</taxon>
        <taxon>Aleyrodoidea</taxon>
        <taxon>Aleyrodidae</taxon>
        <taxon>Aleyrodinae</taxon>
        <taxon>Bemisia</taxon>
    </lineage>
</organism>
<sequence>MIGSLNFAVASLCTLIWISLAMPSSCEPLPMGNDHAPRTGRNKPFGSPDELRSYLDELGQYFAVVGRPRFGKRTLLPLLAGPSMKDPSNHRIGLGAAFPPLDSSDVYRLVYSPENDVS</sequence>
<dbReference type="InterPro" id="IPR001955">
    <property type="entry name" value="Pancreatic_hormone-like"/>
</dbReference>
<name>A0A9P0A692_BEMTA</name>
<comment type="subcellular location">
    <subcellularLocation>
        <location evidence="1">Secreted</location>
    </subcellularLocation>
</comment>
<reference evidence="6" key="1">
    <citation type="submission" date="2021-12" db="EMBL/GenBank/DDBJ databases">
        <authorList>
            <person name="King R."/>
        </authorList>
    </citation>
    <scope>NUCLEOTIDE SEQUENCE</scope>
</reference>
<dbReference type="PROSITE" id="PS00265">
    <property type="entry name" value="PANCREATIC_HORMONE_1"/>
    <property type="match status" value="1"/>
</dbReference>
<evidence type="ECO:0000256" key="3">
    <source>
        <dbReference type="ARBA" id="ARBA00022525"/>
    </source>
</evidence>
<evidence type="ECO:0000256" key="1">
    <source>
        <dbReference type="ARBA" id="ARBA00004613"/>
    </source>
</evidence>
<proteinExistence type="inferred from homology"/>
<dbReference type="GO" id="GO:0005576">
    <property type="term" value="C:extracellular region"/>
    <property type="evidence" value="ECO:0007669"/>
    <property type="project" value="UniProtKB-SubCell"/>
</dbReference>
<evidence type="ECO:0000313" key="6">
    <source>
        <dbReference type="EMBL" id="CAH0384814.1"/>
    </source>
</evidence>
<dbReference type="AlphaFoldDB" id="A0A9P0A692"/>
<comment type="similarity">
    <text evidence="2 4">Belongs to the NPY family.</text>
</comment>
<dbReference type="Proteomes" id="UP001152759">
    <property type="component" value="Chromosome 2"/>
</dbReference>
<gene>
    <name evidence="6" type="ORF">BEMITA_LOCUS4107</name>
</gene>
<protein>
    <recommendedName>
        <fullName evidence="8">Neuropeptide Y</fullName>
    </recommendedName>
</protein>
<dbReference type="Pfam" id="PF00159">
    <property type="entry name" value="Hormone_3"/>
    <property type="match status" value="1"/>
</dbReference>
<dbReference type="CDD" id="cd00126">
    <property type="entry name" value="PAH"/>
    <property type="match status" value="1"/>
</dbReference>
<accession>A0A9P0A692</accession>
<evidence type="ECO:0000256" key="5">
    <source>
        <dbReference type="SAM" id="SignalP"/>
    </source>
</evidence>
<dbReference type="GO" id="GO:0005179">
    <property type="term" value="F:hormone activity"/>
    <property type="evidence" value="ECO:0007669"/>
    <property type="project" value="InterPro"/>
</dbReference>
<evidence type="ECO:0008006" key="8">
    <source>
        <dbReference type="Google" id="ProtNLM"/>
    </source>
</evidence>
<dbReference type="SMART" id="SM00309">
    <property type="entry name" value="PAH"/>
    <property type="match status" value="1"/>
</dbReference>
<keyword evidence="7" id="KW-1185">Reference proteome</keyword>
<dbReference type="EMBL" id="OU963863">
    <property type="protein sequence ID" value="CAH0384814.1"/>
    <property type="molecule type" value="Genomic_DNA"/>
</dbReference>
<evidence type="ECO:0000256" key="4">
    <source>
        <dbReference type="RuleBase" id="RU000656"/>
    </source>
</evidence>
<feature type="signal peptide" evidence="5">
    <location>
        <begin position="1"/>
        <end position="21"/>
    </location>
</feature>
<dbReference type="KEGG" id="btab:109037295"/>
<feature type="chain" id="PRO_5040341840" description="Neuropeptide Y" evidence="5">
    <location>
        <begin position="22"/>
        <end position="118"/>
    </location>
</feature>
<evidence type="ECO:0000313" key="7">
    <source>
        <dbReference type="Proteomes" id="UP001152759"/>
    </source>
</evidence>
<dbReference type="PROSITE" id="PS50276">
    <property type="entry name" value="PANCREATIC_HORMONE_2"/>
    <property type="match status" value="1"/>
</dbReference>
<dbReference type="InterPro" id="IPR020392">
    <property type="entry name" value="Pancreatic_hormone-like_CS"/>
</dbReference>
<evidence type="ECO:0000256" key="2">
    <source>
        <dbReference type="ARBA" id="ARBA00010022"/>
    </source>
</evidence>
<keyword evidence="3" id="KW-0964">Secreted</keyword>
<keyword evidence="5" id="KW-0732">Signal</keyword>